<proteinExistence type="predicted"/>
<evidence type="ECO:0000313" key="2">
    <source>
        <dbReference type="EMBL" id="OGN09350.1"/>
    </source>
</evidence>
<dbReference type="EMBL" id="MGJP01000037">
    <property type="protein sequence ID" value="OGN09350.1"/>
    <property type="molecule type" value="Genomic_DNA"/>
</dbReference>
<name>A0A1F8F9V7_9BACT</name>
<protein>
    <recommendedName>
        <fullName evidence="1">Fido domain-containing protein</fullName>
    </recommendedName>
</protein>
<dbReference type="SUPFAM" id="SSF140931">
    <property type="entry name" value="Fic-like"/>
    <property type="match status" value="1"/>
</dbReference>
<dbReference type="InterPro" id="IPR003812">
    <property type="entry name" value="Fido"/>
</dbReference>
<dbReference type="NCBIfam" id="TIGR01550">
    <property type="entry name" value="DOC_P1"/>
    <property type="match status" value="1"/>
</dbReference>
<evidence type="ECO:0000313" key="3">
    <source>
        <dbReference type="Proteomes" id="UP000177167"/>
    </source>
</evidence>
<dbReference type="InterPro" id="IPR036597">
    <property type="entry name" value="Fido-like_dom_sf"/>
</dbReference>
<dbReference type="Gene3D" id="1.20.120.1870">
    <property type="entry name" value="Fic/DOC protein, Fido domain"/>
    <property type="match status" value="1"/>
</dbReference>
<dbReference type="PROSITE" id="PS51459">
    <property type="entry name" value="FIDO"/>
    <property type="match status" value="1"/>
</dbReference>
<organism evidence="2 3">
    <name type="scientific">Candidatus Yanofskybacteria bacterium RIFCSPHIGHO2_02_FULL_41_11</name>
    <dbReference type="NCBI Taxonomy" id="1802675"/>
    <lineage>
        <taxon>Bacteria</taxon>
        <taxon>Candidatus Yanofskyibacteriota</taxon>
    </lineage>
</organism>
<feature type="domain" description="Fido" evidence="1">
    <location>
        <begin position="1"/>
        <end position="135"/>
    </location>
</feature>
<reference evidence="2 3" key="1">
    <citation type="journal article" date="2016" name="Nat. Commun.">
        <title>Thousands of microbial genomes shed light on interconnected biogeochemical processes in an aquifer system.</title>
        <authorList>
            <person name="Anantharaman K."/>
            <person name="Brown C.T."/>
            <person name="Hug L.A."/>
            <person name="Sharon I."/>
            <person name="Castelle C.J."/>
            <person name="Probst A.J."/>
            <person name="Thomas B.C."/>
            <person name="Singh A."/>
            <person name="Wilkins M.J."/>
            <person name="Karaoz U."/>
            <person name="Brodie E.L."/>
            <person name="Williams K.H."/>
            <person name="Hubbard S.S."/>
            <person name="Banfield J.F."/>
        </authorList>
    </citation>
    <scope>NUCLEOTIDE SEQUENCE [LARGE SCALE GENOMIC DNA]</scope>
</reference>
<dbReference type="GO" id="GO:0016301">
    <property type="term" value="F:kinase activity"/>
    <property type="evidence" value="ECO:0007669"/>
    <property type="project" value="InterPro"/>
</dbReference>
<evidence type="ECO:0000259" key="1">
    <source>
        <dbReference type="PROSITE" id="PS51459"/>
    </source>
</evidence>
<dbReference type="AlphaFoldDB" id="A0A1F8F9V7"/>
<sequence length="140" mass="16234">MKTIIISIVEVEFIAFRLAEKLMKFNEPIPDFNTRFPSILESCLVTPFQKFAGKFLYKGLTKKAAVLFYLMIKNHPFKNGNKRIAMMSMLYLLYKNDKWIEVDNQVLYNFAKWIAASDPSVKDATVLAIEKFLSDHLSDL</sequence>
<gene>
    <name evidence="2" type="ORF">A3J46_04815</name>
</gene>
<dbReference type="Proteomes" id="UP000177167">
    <property type="component" value="Unassembled WGS sequence"/>
</dbReference>
<comment type="caution">
    <text evidence="2">The sequence shown here is derived from an EMBL/GenBank/DDBJ whole genome shotgun (WGS) entry which is preliminary data.</text>
</comment>
<dbReference type="InterPro" id="IPR006440">
    <property type="entry name" value="Doc"/>
</dbReference>
<dbReference type="Pfam" id="PF02661">
    <property type="entry name" value="Fic"/>
    <property type="match status" value="1"/>
</dbReference>
<dbReference type="InterPro" id="IPR053737">
    <property type="entry name" value="Type_II_TA_Toxin"/>
</dbReference>
<accession>A0A1F8F9V7</accession>